<keyword evidence="1" id="KW-0732">Signal</keyword>
<dbReference type="AlphaFoldDB" id="A0A8B6CZI4"/>
<keyword evidence="6" id="KW-0430">Lectin</keyword>
<dbReference type="InterPro" id="IPR001304">
    <property type="entry name" value="C-type_lectin-like"/>
</dbReference>
<dbReference type="InterPro" id="IPR016187">
    <property type="entry name" value="CTDL_fold"/>
</dbReference>
<keyword evidence="7" id="KW-1185">Reference proteome</keyword>
<feature type="domain" description="Sushi" evidence="5">
    <location>
        <begin position="29"/>
        <end position="88"/>
    </location>
</feature>
<dbReference type="InterPro" id="IPR035976">
    <property type="entry name" value="Sushi/SCR/CCP_sf"/>
</dbReference>
<dbReference type="OrthoDB" id="6271941at2759"/>
<dbReference type="InterPro" id="IPR050111">
    <property type="entry name" value="C-type_lectin/snaclec_domain"/>
</dbReference>
<dbReference type="CDD" id="cd00037">
    <property type="entry name" value="CLECT"/>
    <property type="match status" value="1"/>
</dbReference>
<dbReference type="InterPro" id="IPR016186">
    <property type="entry name" value="C-type_lectin-like/link_sf"/>
</dbReference>
<evidence type="ECO:0000259" key="5">
    <source>
        <dbReference type="PROSITE" id="PS50923"/>
    </source>
</evidence>
<dbReference type="GO" id="GO:0030246">
    <property type="term" value="F:carbohydrate binding"/>
    <property type="evidence" value="ECO:0007669"/>
    <property type="project" value="UniProtKB-KW"/>
</dbReference>
<dbReference type="PROSITE" id="PS00615">
    <property type="entry name" value="C_TYPE_LECTIN_1"/>
    <property type="match status" value="1"/>
</dbReference>
<dbReference type="SUPFAM" id="SSF56436">
    <property type="entry name" value="C-type lectin-like"/>
    <property type="match status" value="1"/>
</dbReference>
<dbReference type="PANTHER" id="PTHR22803">
    <property type="entry name" value="MANNOSE, PHOSPHOLIPASE, LECTIN RECEPTOR RELATED"/>
    <property type="match status" value="1"/>
</dbReference>
<comment type="caution">
    <text evidence="6">The sequence shown here is derived from an EMBL/GenBank/DDBJ whole genome shotgun (WGS) entry which is preliminary data.</text>
</comment>
<sequence>ALIGKCARHNCAEGYKCVMIEDKTTCELAYCIGNPNVPNALLNEPFGLSRDLGHGMMYKCMKGMKISGKPFAVCRETGKWKSIFSCEIQCETGWIVFGGHCYYIGPDKKTLEDSETDCQRKGSHLVKIEDASENLWLQNVMIEKNIDKLRIGAHDIVQEGTWRWIYDDTFVDFTNWGNNQPNNYRNQDCAELLKSFSYRWNDVSCTSLLQYVCEK</sequence>
<dbReference type="PROSITE" id="PS50923">
    <property type="entry name" value="SUSHI"/>
    <property type="match status" value="1"/>
</dbReference>
<dbReference type="SUPFAM" id="SSF57535">
    <property type="entry name" value="Complement control module/SCR domain"/>
    <property type="match status" value="1"/>
</dbReference>
<keyword evidence="2 3" id="KW-1015">Disulfide bond</keyword>
<dbReference type="Proteomes" id="UP000596742">
    <property type="component" value="Unassembled WGS sequence"/>
</dbReference>
<dbReference type="Pfam" id="PF00059">
    <property type="entry name" value="Lectin_C"/>
    <property type="match status" value="1"/>
</dbReference>
<dbReference type="EMBL" id="UYJE01002682">
    <property type="protein sequence ID" value="VDI12854.1"/>
    <property type="molecule type" value="Genomic_DNA"/>
</dbReference>
<dbReference type="Gene3D" id="2.10.70.10">
    <property type="entry name" value="Complement Module, domain 1"/>
    <property type="match status" value="1"/>
</dbReference>
<gene>
    <name evidence="6" type="ORF">MGAL_10B018453</name>
</gene>
<evidence type="ECO:0000259" key="4">
    <source>
        <dbReference type="PROSITE" id="PS50041"/>
    </source>
</evidence>
<dbReference type="SMART" id="SM00034">
    <property type="entry name" value="CLECT"/>
    <property type="match status" value="1"/>
</dbReference>
<evidence type="ECO:0000256" key="2">
    <source>
        <dbReference type="ARBA" id="ARBA00023157"/>
    </source>
</evidence>
<feature type="disulfide bond" evidence="3">
    <location>
        <begin position="31"/>
        <end position="74"/>
    </location>
</feature>
<evidence type="ECO:0000256" key="1">
    <source>
        <dbReference type="ARBA" id="ARBA00022729"/>
    </source>
</evidence>
<organism evidence="6 7">
    <name type="scientific">Mytilus galloprovincialis</name>
    <name type="common">Mediterranean mussel</name>
    <dbReference type="NCBI Taxonomy" id="29158"/>
    <lineage>
        <taxon>Eukaryota</taxon>
        <taxon>Metazoa</taxon>
        <taxon>Spiralia</taxon>
        <taxon>Lophotrochozoa</taxon>
        <taxon>Mollusca</taxon>
        <taxon>Bivalvia</taxon>
        <taxon>Autobranchia</taxon>
        <taxon>Pteriomorphia</taxon>
        <taxon>Mytilida</taxon>
        <taxon>Mytiloidea</taxon>
        <taxon>Mytilidae</taxon>
        <taxon>Mytilinae</taxon>
        <taxon>Mytilus</taxon>
    </lineage>
</organism>
<keyword evidence="3" id="KW-0768">Sushi</keyword>
<reference evidence="6" key="1">
    <citation type="submission" date="2018-11" db="EMBL/GenBank/DDBJ databases">
        <authorList>
            <person name="Alioto T."/>
            <person name="Alioto T."/>
        </authorList>
    </citation>
    <scope>NUCLEOTIDE SEQUENCE</scope>
</reference>
<feature type="domain" description="C-type lectin" evidence="4">
    <location>
        <begin position="97"/>
        <end position="214"/>
    </location>
</feature>
<feature type="non-terminal residue" evidence="6">
    <location>
        <position position="1"/>
    </location>
</feature>
<protein>
    <submittedName>
        <fullName evidence="6">C-type lectin superfamily 17 member A</fullName>
    </submittedName>
</protein>
<dbReference type="Gene3D" id="3.10.100.10">
    <property type="entry name" value="Mannose-Binding Protein A, subunit A"/>
    <property type="match status" value="1"/>
</dbReference>
<evidence type="ECO:0000313" key="6">
    <source>
        <dbReference type="EMBL" id="VDI12854.1"/>
    </source>
</evidence>
<name>A0A8B6CZI4_MYTGA</name>
<dbReference type="InterPro" id="IPR000436">
    <property type="entry name" value="Sushi_SCR_CCP_dom"/>
</dbReference>
<evidence type="ECO:0000256" key="3">
    <source>
        <dbReference type="PROSITE-ProRule" id="PRU00302"/>
    </source>
</evidence>
<dbReference type="PROSITE" id="PS50041">
    <property type="entry name" value="C_TYPE_LECTIN_2"/>
    <property type="match status" value="1"/>
</dbReference>
<accession>A0A8B6CZI4</accession>
<evidence type="ECO:0000313" key="7">
    <source>
        <dbReference type="Proteomes" id="UP000596742"/>
    </source>
</evidence>
<dbReference type="InterPro" id="IPR018378">
    <property type="entry name" value="C-type_lectin_CS"/>
</dbReference>
<proteinExistence type="predicted"/>
<comment type="caution">
    <text evidence="3">Lacks conserved residue(s) required for the propagation of feature annotation.</text>
</comment>